<feature type="chain" id="PRO_5042105996" evidence="3">
    <location>
        <begin position="22"/>
        <end position="133"/>
    </location>
</feature>
<organism evidence="4 5">
    <name type="scientific">Diploptera punctata</name>
    <name type="common">Pacific beetle cockroach</name>
    <dbReference type="NCBI Taxonomy" id="6984"/>
    <lineage>
        <taxon>Eukaryota</taxon>
        <taxon>Metazoa</taxon>
        <taxon>Ecdysozoa</taxon>
        <taxon>Arthropoda</taxon>
        <taxon>Hexapoda</taxon>
        <taxon>Insecta</taxon>
        <taxon>Pterygota</taxon>
        <taxon>Neoptera</taxon>
        <taxon>Polyneoptera</taxon>
        <taxon>Dictyoptera</taxon>
        <taxon>Blattodea</taxon>
        <taxon>Blaberoidea</taxon>
        <taxon>Blaberidae</taxon>
        <taxon>Diplopterinae</taxon>
        <taxon>Diploptera</taxon>
    </lineage>
</organism>
<feature type="region of interest" description="Disordered" evidence="1">
    <location>
        <begin position="104"/>
        <end position="133"/>
    </location>
</feature>
<name>A0AAD8AIH6_DIPPU</name>
<dbReference type="AlphaFoldDB" id="A0AAD8AIH6"/>
<gene>
    <name evidence="4" type="ORF">L9F63_010910</name>
</gene>
<feature type="signal peptide" evidence="3">
    <location>
        <begin position="1"/>
        <end position="21"/>
    </location>
</feature>
<reference evidence="4" key="1">
    <citation type="journal article" date="2023" name="IScience">
        <title>Live-bearing cockroach genome reveals convergent evolutionary mechanisms linked to viviparity in insects and beyond.</title>
        <authorList>
            <person name="Fouks B."/>
            <person name="Harrison M.C."/>
            <person name="Mikhailova A.A."/>
            <person name="Marchal E."/>
            <person name="English S."/>
            <person name="Carruthers M."/>
            <person name="Jennings E.C."/>
            <person name="Chiamaka E.L."/>
            <person name="Frigard R.A."/>
            <person name="Pippel M."/>
            <person name="Attardo G.M."/>
            <person name="Benoit J.B."/>
            <person name="Bornberg-Bauer E."/>
            <person name="Tobe S.S."/>
        </authorList>
    </citation>
    <scope>NUCLEOTIDE SEQUENCE</scope>
    <source>
        <strain evidence="4">Stay&amp;Tobe</strain>
    </source>
</reference>
<feature type="transmembrane region" description="Helical" evidence="2">
    <location>
        <begin position="76"/>
        <end position="96"/>
    </location>
</feature>
<reference evidence="4" key="2">
    <citation type="submission" date="2023-05" db="EMBL/GenBank/DDBJ databases">
        <authorList>
            <person name="Fouks B."/>
        </authorList>
    </citation>
    <scope>NUCLEOTIDE SEQUENCE</scope>
    <source>
        <strain evidence="4">Stay&amp;Tobe</strain>
        <tissue evidence="4">Testes</tissue>
    </source>
</reference>
<proteinExistence type="predicted"/>
<sequence>MRSSYFKCFVLFTLLYEAVISDMICDQDQLGVMVVLHCPPDHSPDLSHCCNDNGKISCCSHEEYLNHTEGTFQSSILLLALTGGVFLAIICAACYIKWYGKHSNDDETEEDESHQNDKRNAHTVQYPPRNVGV</sequence>
<evidence type="ECO:0000256" key="3">
    <source>
        <dbReference type="SAM" id="SignalP"/>
    </source>
</evidence>
<comment type="caution">
    <text evidence="4">The sequence shown here is derived from an EMBL/GenBank/DDBJ whole genome shotgun (WGS) entry which is preliminary data.</text>
</comment>
<dbReference type="EMBL" id="JASPKZ010001222">
    <property type="protein sequence ID" value="KAJ9598388.1"/>
    <property type="molecule type" value="Genomic_DNA"/>
</dbReference>
<evidence type="ECO:0000256" key="2">
    <source>
        <dbReference type="SAM" id="Phobius"/>
    </source>
</evidence>
<keyword evidence="2" id="KW-1133">Transmembrane helix</keyword>
<evidence type="ECO:0000313" key="4">
    <source>
        <dbReference type="EMBL" id="KAJ9598388.1"/>
    </source>
</evidence>
<keyword evidence="2" id="KW-0812">Transmembrane</keyword>
<dbReference type="Proteomes" id="UP001233999">
    <property type="component" value="Unassembled WGS sequence"/>
</dbReference>
<keyword evidence="5" id="KW-1185">Reference proteome</keyword>
<keyword evidence="2" id="KW-0472">Membrane</keyword>
<accession>A0AAD8AIH6</accession>
<keyword evidence="3" id="KW-0732">Signal</keyword>
<evidence type="ECO:0000256" key="1">
    <source>
        <dbReference type="SAM" id="MobiDB-lite"/>
    </source>
</evidence>
<evidence type="ECO:0000313" key="5">
    <source>
        <dbReference type="Proteomes" id="UP001233999"/>
    </source>
</evidence>
<protein>
    <submittedName>
        <fullName evidence="4">Uncharacterized protein</fullName>
    </submittedName>
</protein>